<dbReference type="AlphaFoldDB" id="A0A1H3ZGV1"/>
<evidence type="ECO:0000313" key="2">
    <source>
        <dbReference type="Proteomes" id="UP000183469"/>
    </source>
</evidence>
<dbReference type="RefSeq" id="WP_074672961.1">
    <property type="nucleotide sequence ID" value="NZ_FNQG01000011.1"/>
</dbReference>
<dbReference type="EMBL" id="FNQG01000011">
    <property type="protein sequence ID" value="SEA22768.1"/>
    <property type="molecule type" value="Genomic_DNA"/>
</dbReference>
<evidence type="ECO:0008006" key="3">
    <source>
        <dbReference type="Google" id="ProtNLM"/>
    </source>
</evidence>
<proteinExistence type="predicted"/>
<evidence type="ECO:0000313" key="1">
    <source>
        <dbReference type="EMBL" id="SEA22768.1"/>
    </source>
</evidence>
<organism evidence="1 2">
    <name type="scientific">Selenomonas ruminantium</name>
    <dbReference type="NCBI Taxonomy" id="971"/>
    <lineage>
        <taxon>Bacteria</taxon>
        <taxon>Bacillati</taxon>
        <taxon>Bacillota</taxon>
        <taxon>Negativicutes</taxon>
        <taxon>Selenomonadales</taxon>
        <taxon>Selenomonadaceae</taxon>
        <taxon>Selenomonas</taxon>
    </lineage>
</organism>
<reference evidence="1 2" key="1">
    <citation type="submission" date="2016-10" db="EMBL/GenBank/DDBJ databases">
        <authorList>
            <person name="de Groot N.N."/>
        </authorList>
    </citation>
    <scope>NUCLEOTIDE SEQUENCE [LARGE SCALE GENOMIC DNA]</scope>
    <source>
        <strain evidence="1 2">DSM 2872</strain>
    </source>
</reference>
<gene>
    <name evidence="1" type="ORF">SAMN05660648_02417</name>
</gene>
<dbReference type="OrthoDB" id="1665297at2"/>
<protein>
    <recommendedName>
        <fullName evidence="3">FlgN protein</fullName>
    </recommendedName>
</protein>
<accession>A0A1H3ZGV1</accession>
<dbReference type="Proteomes" id="UP000183469">
    <property type="component" value="Unassembled WGS sequence"/>
</dbReference>
<name>A0A1H3ZGV1_SELRU</name>
<sequence length="155" mass="17516">MDEVVRLLREQILISNRCLEKLKAIKNTIQAENKGANIVAAVQEMEPVLLDLGKLEKQKREFLQVKKSSSLQAVLAKIPDSEARGIAVHLLHRAQEFEDTLAREVMATRLLLEKGKQYVDFHINVLTRTVASDTYNQDAAAGESRREIKMFDSSV</sequence>